<keyword evidence="1" id="KW-0812">Transmembrane</keyword>
<comment type="caution">
    <text evidence="2">The sequence shown here is derived from an EMBL/GenBank/DDBJ whole genome shotgun (WGS) entry which is preliminary data.</text>
</comment>
<evidence type="ECO:0000313" key="3">
    <source>
        <dbReference type="Proteomes" id="UP001302059"/>
    </source>
</evidence>
<dbReference type="RefSeq" id="WP_285525308.1">
    <property type="nucleotide sequence ID" value="NZ_JASNGB010000252.1"/>
</dbReference>
<keyword evidence="1" id="KW-0472">Membrane</keyword>
<evidence type="ECO:0000256" key="1">
    <source>
        <dbReference type="SAM" id="Phobius"/>
    </source>
</evidence>
<protein>
    <submittedName>
        <fullName evidence="2">Uncharacterized protein</fullName>
    </submittedName>
</protein>
<gene>
    <name evidence="2" type="ORF">QOL99_16105</name>
</gene>
<organism evidence="2 3">
    <name type="scientific">Deinococcus rhizophilus</name>
    <dbReference type="NCBI Taxonomy" id="3049544"/>
    <lineage>
        <taxon>Bacteria</taxon>
        <taxon>Thermotogati</taxon>
        <taxon>Deinococcota</taxon>
        <taxon>Deinococci</taxon>
        <taxon>Deinococcales</taxon>
        <taxon>Deinococcaceae</taxon>
        <taxon>Deinococcus</taxon>
    </lineage>
</organism>
<dbReference type="EMBL" id="JASNGB010000252">
    <property type="protein sequence ID" value="MDL2345659.1"/>
    <property type="molecule type" value="Genomic_DNA"/>
</dbReference>
<name>A0ABT7JKT7_9DEIO</name>
<sequence>MPASPLRLLIALALAGLTLLGADPLALVNLRLAWSAATTAHGDRAPVWFIVLRLGTGARIATAMIGALTPR</sequence>
<evidence type="ECO:0000313" key="2">
    <source>
        <dbReference type="EMBL" id="MDL2345659.1"/>
    </source>
</evidence>
<proteinExistence type="predicted"/>
<accession>A0ABT7JKT7</accession>
<reference evidence="2 3" key="1">
    <citation type="submission" date="2023-05" db="EMBL/GenBank/DDBJ databases">
        <authorList>
            <person name="Gao F."/>
        </authorList>
    </citation>
    <scope>NUCLEOTIDE SEQUENCE [LARGE SCALE GENOMIC DNA]</scope>
    <source>
        <strain evidence="2 3">MIMF12</strain>
    </source>
</reference>
<keyword evidence="1" id="KW-1133">Transmembrane helix</keyword>
<keyword evidence="3" id="KW-1185">Reference proteome</keyword>
<dbReference type="Proteomes" id="UP001302059">
    <property type="component" value="Unassembled WGS sequence"/>
</dbReference>
<feature type="transmembrane region" description="Helical" evidence="1">
    <location>
        <begin position="46"/>
        <end position="68"/>
    </location>
</feature>